<reference evidence="2 3" key="1">
    <citation type="submission" date="2019-01" db="EMBL/GenBank/DDBJ databases">
        <title>Spirosoma flava sp. nov., a propanil-degrading bacterium isolated from herbicide-contaminated soil.</title>
        <authorList>
            <person name="Zhang L."/>
            <person name="Jiang J.-D."/>
        </authorList>
    </citation>
    <scope>NUCLEOTIDE SEQUENCE [LARGE SCALE GENOMIC DNA]</scope>
    <source>
        <strain evidence="2 3">TY50</strain>
    </source>
</reference>
<dbReference type="EMBL" id="SBLB01000016">
    <property type="protein sequence ID" value="RYC66339.1"/>
    <property type="molecule type" value="Genomic_DNA"/>
</dbReference>
<evidence type="ECO:0000256" key="1">
    <source>
        <dbReference type="SAM" id="MobiDB-lite"/>
    </source>
</evidence>
<comment type="caution">
    <text evidence="2">The sequence shown here is derived from an EMBL/GenBank/DDBJ whole genome shotgun (WGS) entry which is preliminary data.</text>
</comment>
<evidence type="ECO:0000313" key="2">
    <source>
        <dbReference type="EMBL" id="RYC66339.1"/>
    </source>
</evidence>
<dbReference type="Proteomes" id="UP000290407">
    <property type="component" value="Unassembled WGS sequence"/>
</dbReference>
<dbReference type="AlphaFoldDB" id="A0A4Q2UHX5"/>
<feature type="compositionally biased region" description="Low complexity" evidence="1">
    <location>
        <begin position="122"/>
        <end position="135"/>
    </location>
</feature>
<protein>
    <submittedName>
        <fullName evidence="2">Uncharacterized protein</fullName>
    </submittedName>
</protein>
<proteinExistence type="predicted"/>
<evidence type="ECO:0000313" key="3">
    <source>
        <dbReference type="Proteomes" id="UP000290407"/>
    </source>
</evidence>
<sequence>MSRAFLAPSSVMVSDRGRLTGRAEIVGNESGPAGAQTGIRAVEPVEFALQLISAKRKQISRIQYLGLFTAVQVFKQLANLFMQQDRIAPQQQEFPLGAGVLVEHVGLDGQQPLVAIVEAPGQQAQADQDQPQPAANRVDERPAPGGQCPAQGLAQPGQALAQQRQAPAADPGE</sequence>
<accession>A0A4Q2UHX5</accession>
<gene>
    <name evidence="2" type="ORF">EQG79_30155</name>
</gene>
<keyword evidence="3" id="KW-1185">Reference proteome</keyword>
<feature type="region of interest" description="Disordered" evidence="1">
    <location>
        <begin position="121"/>
        <end position="173"/>
    </location>
</feature>
<feature type="compositionally biased region" description="Low complexity" evidence="1">
    <location>
        <begin position="143"/>
        <end position="173"/>
    </location>
</feature>
<name>A0A4Q2UHX5_9BACT</name>
<organism evidence="2 3">
    <name type="scientific">Spirosoma sordidisoli</name>
    <dbReference type="NCBI Taxonomy" id="2502893"/>
    <lineage>
        <taxon>Bacteria</taxon>
        <taxon>Pseudomonadati</taxon>
        <taxon>Bacteroidota</taxon>
        <taxon>Cytophagia</taxon>
        <taxon>Cytophagales</taxon>
        <taxon>Cytophagaceae</taxon>
        <taxon>Spirosoma</taxon>
    </lineage>
</organism>